<evidence type="ECO:0000256" key="2">
    <source>
        <dbReference type="ARBA" id="ARBA00023239"/>
    </source>
</evidence>
<dbReference type="Pfam" id="PF14031">
    <property type="entry name" value="D-ser_dehydrat"/>
    <property type="match status" value="1"/>
</dbReference>
<dbReference type="RefSeq" id="WP_188642244.1">
    <property type="nucleotide sequence ID" value="NZ_BMID01000001.1"/>
</dbReference>
<comment type="similarity">
    <text evidence="1">Belongs to the DSD1 family.</text>
</comment>
<dbReference type="InterPro" id="IPR001608">
    <property type="entry name" value="Ala_racemase_N"/>
</dbReference>
<dbReference type="PANTHER" id="PTHR28004:SF2">
    <property type="entry name" value="D-SERINE DEHYDRATASE"/>
    <property type="match status" value="1"/>
</dbReference>
<gene>
    <name evidence="4" type="ORF">GCM10010923_16530</name>
</gene>
<reference evidence="5" key="1">
    <citation type="journal article" date="2019" name="Int. J. Syst. Evol. Microbiol.">
        <title>The Global Catalogue of Microorganisms (GCM) 10K type strain sequencing project: providing services to taxonomists for standard genome sequencing and annotation.</title>
        <authorList>
            <consortium name="The Broad Institute Genomics Platform"/>
            <consortium name="The Broad Institute Genome Sequencing Center for Infectious Disease"/>
            <person name="Wu L."/>
            <person name="Ma J."/>
        </authorList>
    </citation>
    <scope>NUCLEOTIDE SEQUENCE [LARGE SCALE GENOMIC DNA]</scope>
    <source>
        <strain evidence="5">CGMCC 1.15297</strain>
    </source>
</reference>
<dbReference type="InterPro" id="IPR029066">
    <property type="entry name" value="PLP-binding_barrel"/>
</dbReference>
<dbReference type="Gene3D" id="2.40.37.20">
    <property type="entry name" value="D-serine dehydratase-like domain"/>
    <property type="match status" value="1"/>
</dbReference>
<evidence type="ECO:0000313" key="4">
    <source>
        <dbReference type="EMBL" id="GGA07226.1"/>
    </source>
</evidence>
<organism evidence="4 5">
    <name type="scientific">Blastomonas marina</name>
    <dbReference type="NCBI Taxonomy" id="1867408"/>
    <lineage>
        <taxon>Bacteria</taxon>
        <taxon>Pseudomonadati</taxon>
        <taxon>Pseudomonadota</taxon>
        <taxon>Alphaproteobacteria</taxon>
        <taxon>Sphingomonadales</taxon>
        <taxon>Sphingomonadaceae</taxon>
        <taxon>Blastomonas</taxon>
    </lineage>
</organism>
<dbReference type="EMBL" id="BMID01000001">
    <property type="protein sequence ID" value="GGA07226.1"/>
    <property type="molecule type" value="Genomic_DNA"/>
</dbReference>
<protein>
    <submittedName>
        <fullName evidence="4">Alanine racemase</fullName>
    </submittedName>
</protein>
<evidence type="ECO:0000256" key="1">
    <source>
        <dbReference type="ARBA" id="ARBA00005323"/>
    </source>
</evidence>
<dbReference type="InterPro" id="IPR042208">
    <property type="entry name" value="D-ser_dehydrat-like_sf"/>
</dbReference>
<evidence type="ECO:0000313" key="5">
    <source>
        <dbReference type="Proteomes" id="UP000603317"/>
    </source>
</evidence>
<sequence>MTQPSIVTIRTPCLLLDEGKMQRNIDRMAERARSLGVGLRPHLKTCKSIEIADRVVTRRKGPATVSTLAEAEEFAASGFNDLLYAVGIAPQKLDRVTAIRASGCDLAIILDSLEQAEAVAAASRASDDPIPVLIEIDSDGHRAGLRPDDAQLVGIGKALDQGGAKLRGVMTHAGGSYDAAGADRHAEWAERERDAAVAAAERLREAGLPCPVVSVGSTPTAMGARDLTGVTELRAGVYVFQDLVMAGIGVCTLDEIAISVLATVIGARPDRGQVFVDAGWMALSRDRGTRNQDVDQGYGLVCRVDGRPFDDLIIAGANQEHGVIEVRPGSDALMPDLPIGTRVRILPNHACATAAQHAEYRVLDGGTSVVETWPRFGGW</sequence>
<keyword evidence="5" id="KW-1185">Reference proteome</keyword>
<evidence type="ECO:0000259" key="3">
    <source>
        <dbReference type="SMART" id="SM01119"/>
    </source>
</evidence>
<dbReference type="SUPFAM" id="SSF51419">
    <property type="entry name" value="PLP-binding barrel"/>
    <property type="match status" value="1"/>
</dbReference>
<dbReference type="InterPro" id="IPR051466">
    <property type="entry name" value="D-amino_acid_metab_enzyme"/>
</dbReference>
<name>A0ABQ1FDR7_9SPHN</name>
<dbReference type="Pfam" id="PF01168">
    <property type="entry name" value="Ala_racemase_N"/>
    <property type="match status" value="1"/>
</dbReference>
<comment type="caution">
    <text evidence="4">The sequence shown here is derived from an EMBL/GenBank/DDBJ whole genome shotgun (WGS) entry which is preliminary data.</text>
</comment>
<dbReference type="InterPro" id="IPR026956">
    <property type="entry name" value="D-ser_dehydrat-like_dom"/>
</dbReference>
<dbReference type="Proteomes" id="UP000603317">
    <property type="component" value="Unassembled WGS sequence"/>
</dbReference>
<dbReference type="PANTHER" id="PTHR28004">
    <property type="entry name" value="ZGC:162816-RELATED"/>
    <property type="match status" value="1"/>
</dbReference>
<accession>A0ABQ1FDR7</accession>
<dbReference type="SMART" id="SM01119">
    <property type="entry name" value="D-ser_dehydrat"/>
    <property type="match status" value="1"/>
</dbReference>
<dbReference type="Gene3D" id="3.20.20.10">
    <property type="entry name" value="Alanine racemase"/>
    <property type="match status" value="1"/>
</dbReference>
<proteinExistence type="inferred from homology"/>
<feature type="domain" description="D-serine dehydratase-like" evidence="3">
    <location>
        <begin position="257"/>
        <end position="364"/>
    </location>
</feature>
<keyword evidence="2" id="KW-0456">Lyase</keyword>